<dbReference type="Proteomes" id="UP000199051">
    <property type="component" value="Unassembled WGS sequence"/>
</dbReference>
<keyword evidence="4" id="KW-0804">Transcription</keyword>
<organism evidence="7 8">
    <name type="scientific">Actinokineospora terrae</name>
    <dbReference type="NCBI Taxonomy" id="155974"/>
    <lineage>
        <taxon>Bacteria</taxon>
        <taxon>Bacillati</taxon>
        <taxon>Actinomycetota</taxon>
        <taxon>Actinomycetes</taxon>
        <taxon>Pseudonocardiales</taxon>
        <taxon>Pseudonocardiaceae</taxon>
        <taxon>Actinokineospora</taxon>
    </lineage>
</organism>
<evidence type="ECO:0000256" key="4">
    <source>
        <dbReference type="ARBA" id="ARBA00023163"/>
    </source>
</evidence>
<dbReference type="Gene3D" id="1.10.10.10">
    <property type="entry name" value="Winged helix-like DNA-binding domain superfamily/Winged helix DNA-binding domain"/>
    <property type="match status" value="1"/>
</dbReference>
<comment type="similarity">
    <text evidence="1">Belongs to the AfsR/DnrI/RedD regulatory family.</text>
</comment>
<dbReference type="GO" id="GO:0006355">
    <property type="term" value="P:regulation of DNA-templated transcription"/>
    <property type="evidence" value="ECO:0007669"/>
    <property type="project" value="InterPro"/>
</dbReference>
<keyword evidence="3 5" id="KW-0238">DNA-binding</keyword>
<evidence type="ECO:0000256" key="5">
    <source>
        <dbReference type="PROSITE-ProRule" id="PRU01091"/>
    </source>
</evidence>
<keyword evidence="8" id="KW-1185">Reference proteome</keyword>
<dbReference type="GO" id="GO:0003677">
    <property type="term" value="F:DNA binding"/>
    <property type="evidence" value="ECO:0007669"/>
    <property type="project" value="UniProtKB-UniRule"/>
</dbReference>
<dbReference type="CDD" id="cd15831">
    <property type="entry name" value="BTAD"/>
    <property type="match status" value="1"/>
</dbReference>
<dbReference type="PROSITE" id="PS51755">
    <property type="entry name" value="OMPR_PHOB"/>
    <property type="match status" value="1"/>
</dbReference>
<dbReference type="SMART" id="SM00862">
    <property type="entry name" value="Trans_reg_C"/>
    <property type="match status" value="1"/>
</dbReference>
<dbReference type="SUPFAM" id="SSF46894">
    <property type="entry name" value="C-terminal effector domain of the bipartite response regulators"/>
    <property type="match status" value="1"/>
</dbReference>
<dbReference type="Pfam" id="PF03704">
    <property type="entry name" value="BTAD"/>
    <property type="match status" value="1"/>
</dbReference>
<dbReference type="InterPro" id="IPR011990">
    <property type="entry name" value="TPR-like_helical_dom_sf"/>
</dbReference>
<dbReference type="InterPro" id="IPR051677">
    <property type="entry name" value="AfsR-DnrI-RedD_regulator"/>
</dbReference>
<protein>
    <submittedName>
        <fullName evidence="7">DNA-binding transcriptional activator of the SARP family</fullName>
    </submittedName>
</protein>
<dbReference type="InterPro" id="IPR005158">
    <property type="entry name" value="BTAD"/>
</dbReference>
<dbReference type="InterPro" id="IPR001867">
    <property type="entry name" value="OmpR/PhoB-type_DNA-bd"/>
</dbReference>
<dbReference type="SMART" id="SM01043">
    <property type="entry name" value="BTAD"/>
    <property type="match status" value="1"/>
</dbReference>
<name>A0A1H9WIR8_9PSEU</name>
<dbReference type="GO" id="GO:0000160">
    <property type="term" value="P:phosphorelay signal transduction system"/>
    <property type="evidence" value="ECO:0007669"/>
    <property type="project" value="InterPro"/>
</dbReference>
<dbReference type="PANTHER" id="PTHR35807:SF1">
    <property type="entry name" value="TRANSCRIPTIONAL REGULATOR REDD"/>
    <property type="match status" value="1"/>
</dbReference>
<evidence type="ECO:0000256" key="2">
    <source>
        <dbReference type="ARBA" id="ARBA00023015"/>
    </source>
</evidence>
<evidence type="ECO:0000313" key="8">
    <source>
        <dbReference type="Proteomes" id="UP000199051"/>
    </source>
</evidence>
<dbReference type="EMBL" id="FOGI01000010">
    <property type="protein sequence ID" value="SES33826.1"/>
    <property type="molecule type" value="Genomic_DNA"/>
</dbReference>
<feature type="DNA-binding region" description="OmpR/PhoB-type" evidence="5">
    <location>
        <begin position="44"/>
        <end position="148"/>
    </location>
</feature>
<dbReference type="AlphaFoldDB" id="A0A1H9WIR8"/>
<dbReference type="Gene3D" id="1.25.40.10">
    <property type="entry name" value="Tetratricopeptide repeat domain"/>
    <property type="match status" value="1"/>
</dbReference>
<reference evidence="8" key="1">
    <citation type="submission" date="2016-10" db="EMBL/GenBank/DDBJ databases">
        <authorList>
            <person name="Varghese N."/>
            <person name="Submissions S."/>
        </authorList>
    </citation>
    <scope>NUCLEOTIDE SEQUENCE [LARGE SCALE GENOMIC DNA]</scope>
    <source>
        <strain evidence="8">DSM 44260</strain>
    </source>
</reference>
<feature type="domain" description="OmpR/PhoB-type" evidence="6">
    <location>
        <begin position="44"/>
        <end position="148"/>
    </location>
</feature>
<accession>A0A1H9WIR8</accession>
<keyword evidence="2" id="KW-0805">Transcription regulation</keyword>
<proteinExistence type="inferred from homology"/>
<evidence type="ECO:0000256" key="1">
    <source>
        <dbReference type="ARBA" id="ARBA00005820"/>
    </source>
</evidence>
<dbReference type="InterPro" id="IPR036388">
    <property type="entry name" value="WH-like_DNA-bd_sf"/>
</dbReference>
<dbReference type="Pfam" id="PF00486">
    <property type="entry name" value="Trans_reg_C"/>
    <property type="match status" value="1"/>
</dbReference>
<dbReference type="InterPro" id="IPR016032">
    <property type="entry name" value="Sig_transdc_resp-reg_C-effctor"/>
</dbReference>
<dbReference type="SUPFAM" id="SSF48452">
    <property type="entry name" value="TPR-like"/>
    <property type="match status" value="1"/>
</dbReference>
<evidence type="ECO:0000259" key="6">
    <source>
        <dbReference type="PROSITE" id="PS51755"/>
    </source>
</evidence>
<sequence>MAHRRTATMGFHNAIAAVRNNGPSDSRSALSEHAGTISGCRIAAGSMPLGEWMRFGVLGALMATDGVVCAVPSAPKSRQLLALLMIDAGEFVPVDRCIAELWSADPPKTVMSTLQTYVFQIRRLLRALSGADRGELLVTRKQGYQLLLAEDDLDAHLFAAAVLAARAAVRAGDDLRGSAEFERALRLWRGPVLADVAPSPSITAFQVKLTEHRRGVLEQRIEADLRLGRHAELVGELCALAEAHPTHENTHAQLMVALHRCGRTAESLRVYERLSSLLGDQLGMLPSPRLQRLREAVRTADAVLAPPALSTG</sequence>
<evidence type="ECO:0000313" key="7">
    <source>
        <dbReference type="EMBL" id="SES33826.1"/>
    </source>
</evidence>
<gene>
    <name evidence="7" type="ORF">SAMN04487818_110250</name>
</gene>
<dbReference type="STRING" id="155974.SAMN04487818_110250"/>
<evidence type="ECO:0000256" key="3">
    <source>
        <dbReference type="ARBA" id="ARBA00023125"/>
    </source>
</evidence>
<dbReference type="PANTHER" id="PTHR35807">
    <property type="entry name" value="TRANSCRIPTIONAL REGULATOR REDD-RELATED"/>
    <property type="match status" value="1"/>
</dbReference>